<dbReference type="CDD" id="cd13399">
    <property type="entry name" value="Slt35-like"/>
    <property type="match status" value="1"/>
</dbReference>
<dbReference type="Gene3D" id="2.30.260.10">
    <property type="entry name" value="putative xylanase like domain"/>
    <property type="match status" value="1"/>
</dbReference>
<dbReference type="Pfam" id="PF07313">
    <property type="entry name" value="AmiA-like"/>
    <property type="match status" value="1"/>
</dbReference>
<dbReference type="Gene3D" id="1.10.3670.10">
    <property type="entry name" value="Putative xylanase like domain"/>
    <property type="match status" value="1"/>
</dbReference>
<dbReference type="AlphaFoldDB" id="A0A0J6YDM3"/>
<evidence type="ECO:0000313" key="3">
    <source>
        <dbReference type="EMBL" id="KMO70936.1"/>
    </source>
</evidence>
<feature type="domain" description="Transglycosylase SLT" evidence="2">
    <location>
        <begin position="181"/>
        <end position="275"/>
    </location>
</feature>
<dbReference type="SMR" id="A0A0J6YDM3"/>
<name>A0A0J6YDM3_9MYCO</name>
<accession>A0A0J6YDM3</accession>
<feature type="region of interest" description="Disordered" evidence="1">
    <location>
        <begin position="52"/>
        <end position="78"/>
    </location>
</feature>
<dbReference type="STRING" id="37916.MCHLDSM_05830"/>
<sequence precursor="true">MIASDDDTATDDRLDAEDEECALPMSRGSRARPVVSALVVACVLIPTGCSAAERRDTPTSGAAPTAAAPPAAASVTARPLAADPAHLADDLATDERALRDPGTPDAVLSAAARRQQAAYRVLGRHPEWDAIARPRIPPDLLAGYDHNIDARRQLAAMARPRATLPAWRIVAPRPADELMGYYREAEAAFGVNWNVLAAINFVETAFGRVAGVSTAGAQGPMQFMPSTFAAYGAGGDILAPRDAIMAAGRYLAANGFTRDRDHALYRYNNSLQYVRAINDYAAVLAADPAGLRAYHRWVVYVNTTAGDVLLPDDYAATAPIPVEDYLSRVTKASSAVRLSPGSAAVLDAALAVARETSGVNPAERAERLSRQFVGTPYGADTLVGSETVPEQLVAELERVDCFTLVDYVEALKRSTSRDQFVNALIRVRYKDNAVGFATRKHFFTDWAVAAPAVATDITATLSRNTVEVAKNLNRKDSGGVYLPGLPVAPRTVAYLPSAAVDDDVVMQLRTGDYLGAYAEDGGLDVTHVGIYVAGPDGPVLRNASSLSANQKVVDSPLFDYLRTVPGIVVLRPVQ</sequence>
<dbReference type="InterPro" id="IPR023346">
    <property type="entry name" value="Lysozyme-like_dom_sf"/>
</dbReference>
<dbReference type="SUPFAM" id="SSF53955">
    <property type="entry name" value="Lysozyme-like"/>
    <property type="match status" value="1"/>
</dbReference>
<feature type="compositionally biased region" description="Low complexity" evidence="1">
    <location>
        <begin position="58"/>
        <end position="78"/>
    </location>
</feature>
<dbReference type="PATRIC" id="fig|37916.4.peg.5848"/>
<dbReference type="EMBL" id="JYNL01000064">
    <property type="protein sequence ID" value="KMO70936.1"/>
    <property type="molecule type" value="Genomic_DNA"/>
</dbReference>
<comment type="caution">
    <text evidence="3">The sequence shown here is derived from an EMBL/GenBank/DDBJ whole genome shotgun (WGS) entry which is preliminary data.</text>
</comment>
<gene>
    <name evidence="3" type="ORF">MCHLDSM_05830</name>
</gene>
<dbReference type="Gene3D" id="1.10.530.10">
    <property type="match status" value="1"/>
</dbReference>
<keyword evidence="4" id="KW-1185">Reference proteome</keyword>
<dbReference type="InterPro" id="IPR008258">
    <property type="entry name" value="Transglycosylase_SLT_dom_1"/>
</dbReference>
<protein>
    <submittedName>
        <fullName evidence="3">Transglycosylase SLT domain protein</fullName>
    </submittedName>
</protein>
<dbReference type="SUPFAM" id="SSF54001">
    <property type="entry name" value="Cysteine proteinases"/>
    <property type="match status" value="1"/>
</dbReference>
<evidence type="ECO:0000259" key="2">
    <source>
        <dbReference type="Pfam" id="PF01464"/>
    </source>
</evidence>
<proteinExistence type="predicted"/>
<organism evidence="3 4">
    <name type="scientific">Mycolicibacterium chlorophenolicum</name>
    <dbReference type="NCBI Taxonomy" id="37916"/>
    <lineage>
        <taxon>Bacteria</taxon>
        <taxon>Bacillati</taxon>
        <taxon>Actinomycetota</taxon>
        <taxon>Actinomycetes</taxon>
        <taxon>Mycobacteriales</taxon>
        <taxon>Mycobacteriaceae</taxon>
        <taxon>Mycolicibacterium</taxon>
    </lineage>
</organism>
<dbReference type="InterPro" id="IPR010846">
    <property type="entry name" value="AmiA-like"/>
</dbReference>
<dbReference type="InterPro" id="IPR038765">
    <property type="entry name" value="Papain-like_cys_pep_sf"/>
</dbReference>
<dbReference type="Proteomes" id="UP000036513">
    <property type="component" value="Unassembled WGS sequence"/>
</dbReference>
<evidence type="ECO:0000256" key="1">
    <source>
        <dbReference type="SAM" id="MobiDB-lite"/>
    </source>
</evidence>
<evidence type="ECO:0000313" key="4">
    <source>
        <dbReference type="Proteomes" id="UP000036513"/>
    </source>
</evidence>
<dbReference type="Pfam" id="PF01464">
    <property type="entry name" value="SLT"/>
    <property type="match status" value="1"/>
</dbReference>
<reference evidence="3 4" key="1">
    <citation type="journal article" date="2015" name="Genome Biol. Evol.">
        <title>Characterization of Three Mycobacterium spp. with Potential Use in Bioremediation by Genome Sequencing and Comparative Genomics.</title>
        <authorList>
            <person name="Das S."/>
            <person name="Pettersson B.M."/>
            <person name="Behra P.R."/>
            <person name="Ramesh M."/>
            <person name="Dasgupta S."/>
            <person name="Bhattacharya A."/>
            <person name="Kirsebom L.A."/>
        </authorList>
    </citation>
    <scope>NUCLEOTIDE SEQUENCE [LARGE SCALE GENOMIC DNA]</scope>
    <source>
        <strain evidence="3 4">DSM 43826</strain>
    </source>
</reference>